<dbReference type="Pfam" id="PF17844">
    <property type="entry name" value="SCP_3"/>
    <property type="match status" value="1"/>
</dbReference>
<dbReference type="InterPro" id="IPR034660">
    <property type="entry name" value="DinB/YfiT-like"/>
</dbReference>
<dbReference type="SUPFAM" id="SSF109854">
    <property type="entry name" value="DinB/YfiT-like putative metalloenzymes"/>
    <property type="match status" value="1"/>
</dbReference>
<feature type="domain" description="Bacterial SCP orthologue" evidence="2">
    <location>
        <begin position="163"/>
        <end position="252"/>
    </location>
</feature>
<sequence length="253" mass="27581">MAGAATAQLQAIDDWLSDLPEIDFARARRDDRWTVRHLVGQLIEVVTSTTVALGHPTTKRPEPLIDHWRANQGHRDERFDQVVQVLGDDSGRSLARDLHQVSQQLIRQLEHDDIAEALEVGIGPIATTDRLRITLMQLTDTADELTLVCQHRTPIPIVAAADREATRTMADLLAKAHPGSSTEVRVPPYAAVQIGLGDGPRHTRGTPGSVVECGTDVFRRLCSGRLTWEQARSSGAVHASGAHSDLSTVVPLS</sequence>
<evidence type="ECO:0000313" key="3">
    <source>
        <dbReference type="EMBL" id="OYN89598.1"/>
    </source>
</evidence>
<comment type="caution">
    <text evidence="3">The sequence shown here is derived from an EMBL/GenBank/DDBJ whole genome shotgun (WGS) entry which is preliminary data.</text>
</comment>
<dbReference type="AlphaFoldDB" id="A0A255EDG7"/>
<proteinExistence type="predicted"/>
<dbReference type="InterPro" id="IPR024344">
    <property type="entry name" value="MDMPI_metal-binding"/>
</dbReference>
<dbReference type="Pfam" id="PF11716">
    <property type="entry name" value="MDMPI_N"/>
    <property type="match status" value="1"/>
</dbReference>
<gene>
    <name evidence="3" type="ORF">CGZ92_02435</name>
</gene>
<organism evidence="3 4">
    <name type="scientific">Parenemella sanctibonifatiensis</name>
    <dbReference type="NCBI Taxonomy" id="2016505"/>
    <lineage>
        <taxon>Bacteria</taxon>
        <taxon>Bacillati</taxon>
        <taxon>Actinomycetota</taxon>
        <taxon>Actinomycetes</taxon>
        <taxon>Propionibacteriales</taxon>
        <taxon>Propionibacteriaceae</taxon>
        <taxon>Parenemella</taxon>
    </lineage>
</organism>
<reference evidence="3 4" key="1">
    <citation type="submission" date="2017-07" db="EMBL/GenBank/DDBJ databases">
        <title>Draft whole genome sequences of clinical Proprionibacteriaceae strains.</title>
        <authorList>
            <person name="Bernier A.-M."/>
            <person name="Bernard K."/>
            <person name="Domingo M.-C."/>
        </authorList>
    </citation>
    <scope>NUCLEOTIDE SEQUENCE [LARGE SCALE GENOMIC DNA]</scope>
    <source>
        <strain evidence="3 4">NML 160184</strain>
    </source>
</reference>
<dbReference type="GO" id="GO:0046872">
    <property type="term" value="F:metal ion binding"/>
    <property type="evidence" value="ECO:0007669"/>
    <property type="project" value="InterPro"/>
</dbReference>
<accession>A0A255EDG7</accession>
<evidence type="ECO:0000259" key="2">
    <source>
        <dbReference type="Pfam" id="PF17844"/>
    </source>
</evidence>
<name>A0A255EDG7_9ACTN</name>
<dbReference type="Proteomes" id="UP000216533">
    <property type="component" value="Unassembled WGS sequence"/>
</dbReference>
<evidence type="ECO:0000259" key="1">
    <source>
        <dbReference type="Pfam" id="PF11716"/>
    </source>
</evidence>
<evidence type="ECO:0008006" key="5">
    <source>
        <dbReference type="Google" id="ProtNLM"/>
    </source>
</evidence>
<feature type="domain" description="Mycothiol-dependent maleylpyruvate isomerase metal-binding" evidence="1">
    <location>
        <begin position="7"/>
        <end position="128"/>
    </location>
</feature>
<dbReference type="InterPro" id="IPR041629">
    <property type="entry name" value="SCP_3"/>
</dbReference>
<dbReference type="Gene3D" id="3.30.1050.40">
    <property type="match status" value="1"/>
</dbReference>
<dbReference type="EMBL" id="NMVI01000008">
    <property type="protein sequence ID" value="OYN89598.1"/>
    <property type="molecule type" value="Genomic_DNA"/>
</dbReference>
<protein>
    <recommendedName>
        <fullName evidence="5">Bacterial SCP orthologue domain-containing protein</fullName>
    </recommendedName>
</protein>
<evidence type="ECO:0000313" key="4">
    <source>
        <dbReference type="Proteomes" id="UP000216533"/>
    </source>
</evidence>